<evidence type="ECO:0000313" key="3">
    <source>
        <dbReference type="Proteomes" id="UP000008312"/>
    </source>
</evidence>
<dbReference type="RefSeq" id="XP_012899195.1">
    <property type="nucleotide sequence ID" value="XM_013043741.1"/>
</dbReference>
<dbReference type="AlphaFoldDB" id="D8MAQ8"/>
<gene>
    <name evidence="2" type="ORF">GSBLH_T00004780001</name>
</gene>
<keyword evidence="3" id="KW-1185">Reference proteome</keyword>
<name>D8MAQ8_BLAHO</name>
<reference evidence="2" key="1">
    <citation type="submission" date="2010-02" db="EMBL/GenBank/DDBJ databases">
        <title>Sequencing and annotation of the Blastocystis hominis genome.</title>
        <authorList>
            <person name="Wincker P."/>
        </authorList>
    </citation>
    <scope>NUCLEOTIDE SEQUENCE</scope>
    <source>
        <strain evidence="2">Singapore isolate B</strain>
    </source>
</reference>
<feature type="region of interest" description="Disordered" evidence="1">
    <location>
        <begin position="1"/>
        <end position="46"/>
    </location>
</feature>
<feature type="compositionally biased region" description="Low complexity" evidence="1">
    <location>
        <begin position="22"/>
        <end position="37"/>
    </location>
</feature>
<evidence type="ECO:0000256" key="1">
    <source>
        <dbReference type="SAM" id="MobiDB-lite"/>
    </source>
</evidence>
<protein>
    <submittedName>
        <fullName evidence="2">Uncharacterized protein</fullName>
    </submittedName>
</protein>
<sequence>MLSSLLRCSKPVSVEKKPEAKPISSPIRPSSSGPSRSFKNIYKDGNKAEDIEVPTPVLPVASNTAKMYKKRVSRKKSK</sequence>
<accession>D8MAQ8</accession>
<organism evidence="2">
    <name type="scientific">Blastocystis hominis</name>
    <dbReference type="NCBI Taxonomy" id="12968"/>
    <lineage>
        <taxon>Eukaryota</taxon>
        <taxon>Sar</taxon>
        <taxon>Stramenopiles</taxon>
        <taxon>Bigyra</taxon>
        <taxon>Opalozoa</taxon>
        <taxon>Opalinata</taxon>
        <taxon>Blastocystidae</taxon>
        <taxon>Blastocystis</taxon>
    </lineage>
</organism>
<dbReference type="InParanoid" id="D8MAQ8"/>
<dbReference type="EMBL" id="FN668690">
    <property type="protein sequence ID" value="CBK25147.2"/>
    <property type="molecule type" value="Genomic_DNA"/>
</dbReference>
<evidence type="ECO:0000313" key="2">
    <source>
        <dbReference type="EMBL" id="CBK25147.2"/>
    </source>
</evidence>
<dbReference type="GeneID" id="24921785"/>
<proteinExistence type="predicted"/>
<dbReference type="Proteomes" id="UP000008312">
    <property type="component" value="Unassembled WGS sequence"/>
</dbReference>